<feature type="region of interest" description="Disordered" evidence="1">
    <location>
        <begin position="55"/>
        <end position="80"/>
    </location>
</feature>
<comment type="caution">
    <text evidence="2">The sequence shown here is derived from an EMBL/GenBank/DDBJ whole genome shotgun (WGS) entry which is preliminary data.</text>
</comment>
<dbReference type="PANTHER" id="PTHR31423">
    <property type="entry name" value="YBAK DOMAIN-CONTAINING PROTEIN"/>
    <property type="match status" value="1"/>
</dbReference>
<name>A0A8S0RWG5_OLEEU</name>
<accession>A0A8S0RWG5</accession>
<gene>
    <name evidence="2" type="ORF">OLEA9_A007166</name>
</gene>
<evidence type="ECO:0000313" key="3">
    <source>
        <dbReference type="Proteomes" id="UP000594638"/>
    </source>
</evidence>
<proteinExistence type="predicted"/>
<dbReference type="OrthoDB" id="424586at2759"/>
<dbReference type="PANTHER" id="PTHR31423:SF3">
    <property type="entry name" value="PROLYL-TRNA SYNTHETASE ASSOCIATED DOMAIN-CONTAINING PROTEIN 1-RELATED"/>
    <property type="match status" value="1"/>
</dbReference>
<dbReference type="Proteomes" id="UP000594638">
    <property type="component" value="Unassembled WGS sequence"/>
</dbReference>
<evidence type="ECO:0000313" key="2">
    <source>
        <dbReference type="EMBL" id="CAA2983623.1"/>
    </source>
</evidence>
<reference evidence="2 3" key="1">
    <citation type="submission" date="2019-12" db="EMBL/GenBank/DDBJ databases">
        <authorList>
            <person name="Alioto T."/>
            <person name="Alioto T."/>
            <person name="Gomez Garrido J."/>
        </authorList>
    </citation>
    <scope>NUCLEOTIDE SEQUENCE [LARGE SCALE GENOMIC DNA]</scope>
</reference>
<feature type="compositionally biased region" description="Polar residues" evidence="1">
    <location>
        <begin position="70"/>
        <end position="80"/>
    </location>
</feature>
<organism evidence="2 3">
    <name type="scientific">Olea europaea subsp. europaea</name>
    <dbReference type="NCBI Taxonomy" id="158383"/>
    <lineage>
        <taxon>Eukaryota</taxon>
        <taxon>Viridiplantae</taxon>
        <taxon>Streptophyta</taxon>
        <taxon>Embryophyta</taxon>
        <taxon>Tracheophyta</taxon>
        <taxon>Spermatophyta</taxon>
        <taxon>Magnoliopsida</taxon>
        <taxon>eudicotyledons</taxon>
        <taxon>Gunneridae</taxon>
        <taxon>Pentapetalae</taxon>
        <taxon>asterids</taxon>
        <taxon>lamiids</taxon>
        <taxon>Lamiales</taxon>
        <taxon>Oleaceae</taxon>
        <taxon>Oleeae</taxon>
        <taxon>Olea</taxon>
    </lineage>
</organism>
<dbReference type="Gramene" id="OE9A007166T1">
    <property type="protein sequence ID" value="OE9A007166C1"/>
    <property type="gene ID" value="OE9A007166"/>
</dbReference>
<dbReference type="EMBL" id="CACTIH010003738">
    <property type="protein sequence ID" value="CAA2983623.1"/>
    <property type="molecule type" value="Genomic_DNA"/>
</dbReference>
<evidence type="ECO:0000256" key="1">
    <source>
        <dbReference type="SAM" id="MobiDB-lite"/>
    </source>
</evidence>
<dbReference type="InterPro" id="IPR040285">
    <property type="entry name" value="ProX/PRXD1"/>
</dbReference>
<protein>
    <submittedName>
        <fullName evidence="2">Uncharacterized protein</fullName>
    </submittedName>
</protein>
<keyword evidence="3" id="KW-1185">Reference proteome</keyword>
<dbReference type="AlphaFoldDB" id="A0A8S0RWG5"/>
<sequence length="184" mass="20335">MCCPQLLIPMILTTINSHDLDKFLNSIGKNPAYIDLEANPPVGKDLPPDLAGLIPSDAVVLPDPPEKRASSQGPNENLISEKSNSAVNVSSSFGDPEKLVEEILEKTTSIVLSEIKEENMEKYREQLGTMVSNSIRKRLSGELKSILPFSFSLRSELIQLLLTHFRAKEYDKIASGNLLMRNAD</sequence>